<proteinExistence type="predicted"/>
<dbReference type="GO" id="GO:0016758">
    <property type="term" value="F:hexosyltransferase activity"/>
    <property type="evidence" value="ECO:0007669"/>
    <property type="project" value="InterPro"/>
</dbReference>
<dbReference type="EMBL" id="CWGJ01000026">
    <property type="protein sequence ID" value="CRX39231.1"/>
    <property type="molecule type" value="Genomic_DNA"/>
</dbReference>
<name>A0A0H5DRB5_9BACT</name>
<dbReference type="PANTHER" id="PTHR43025">
    <property type="entry name" value="MONOGALACTOSYLDIACYLGLYCEROL SYNTHASE"/>
    <property type="match status" value="1"/>
</dbReference>
<dbReference type="OrthoDB" id="9815663at2"/>
<dbReference type="RefSeq" id="WP_098039097.1">
    <property type="nucleotide sequence ID" value="NZ_CWGJ01000026.1"/>
</dbReference>
<gene>
    <name evidence="2" type="primary">ugtP</name>
    <name evidence="2" type="ORF">ELAC_1906</name>
</gene>
<keyword evidence="2" id="KW-0808">Transferase</keyword>
<dbReference type="Proteomes" id="UP000220251">
    <property type="component" value="Unassembled WGS sequence"/>
</dbReference>
<accession>A0A0H5DRB5</accession>
<keyword evidence="3" id="KW-1185">Reference proteome</keyword>
<dbReference type="Gene3D" id="3.40.50.2000">
    <property type="entry name" value="Glycogen Phosphorylase B"/>
    <property type="match status" value="1"/>
</dbReference>
<sequence length="593" mass="66670">MSSYPITTPFHEIQAGHDRYLLTAQGEVIKEKAYSSNFAKDLAHVLMDSERADYIARCFDEILAPSCLKCDNPNAAMHEWKEALKYYGSLLGSDAKDMYRVFDSFAHQEVRSFIQNNPETAEKFFNAIAKREGYLNSDLSTRSKKVVVLTSSSGGGHVTTANAIKEMIEKKGYEAIILNQDELDKQNDPLYRAGVKYKGEEITMAEVYNRVFQQDNDLNAANELWAIGNRLKAFIPNEQMRKVADKIRHIKPAALFSVATHHQEHASLANMTGTKLNYLHTDFDFNNALLPIADKVKPDLVNFWINAPDPEILKGKKIGDWEVSLLPLMGKNIFVAGYPVRGAFVKENNPAKLDAIRKEKGIERGEKCVLLSMGRQGIRDHILKYLKMALDPKSGIDQPTKIVVICGKNEKLKSEVDEFFKSLPADQKSPFVTVKAEGFVDEKNMADYFKIADAIITKPGGATSAEAAEMGVPMLSVDPHPWEMPNQAYLERHGLAAKLENDESFVHQLKDLMQRKESGIAFRPVGWRGALSNLVAKDLQVKKPYSPRLTKQEALASLFFKKMQGEFSRFAKQMNIKLPSIFGESLIRLPLFA</sequence>
<dbReference type="SUPFAM" id="SSF53756">
    <property type="entry name" value="UDP-Glycosyltransferase/glycogen phosphorylase"/>
    <property type="match status" value="1"/>
</dbReference>
<dbReference type="AlphaFoldDB" id="A0A0H5DRB5"/>
<dbReference type="EC" id="2.4.1.-" evidence="2"/>
<feature type="domain" description="Glycosyl transferase family 28 C-terminal" evidence="1">
    <location>
        <begin position="399"/>
        <end position="511"/>
    </location>
</feature>
<protein>
    <submittedName>
        <fullName evidence="2">Putative diacylglycerol glucosyltransferase</fullName>
        <ecNumber evidence="2">2.4.1.-</ecNumber>
    </submittedName>
</protein>
<dbReference type="PANTHER" id="PTHR43025:SF3">
    <property type="entry name" value="MONOGALACTOSYLDIACYLGLYCEROL SYNTHASE 1, CHLOROPLASTIC"/>
    <property type="match status" value="1"/>
</dbReference>
<dbReference type="InterPro" id="IPR007235">
    <property type="entry name" value="Glyco_trans_28_C"/>
</dbReference>
<evidence type="ECO:0000259" key="1">
    <source>
        <dbReference type="Pfam" id="PF04101"/>
    </source>
</evidence>
<keyword evidence="2" id="KW-0328">Glycosyltransferase</keyword>
<organism evidence="2 3">
    <name type="scientific">Estrella lausannensis</name>
    <dbReference type="NCBI Taxonomy" id="483423"/>
    <lineage>
        <taxon>Bacteria</taxon>
        <taxon>Pseudomonadati</taxon>
        <taxon>Chlamydiota</taxon>
        <taxon>Chlamydiia</taxon>
        <taxon>Parachlamydiales</taxon>
        <taxon>Candidatus Criblamydiaceae</taxon>
        <taxon>Estrella</taxon>
    </lineage>
</organism>
<reference evidence="3" key="1">
    <citation type="submission" date="2015-06" db="EMBL/GenBank/DDBJ databases">
        <authorList>
            <person name="Bertelli C."/>
        </authorList>
    </citation>
    <scope>NUCLEOTIDE SEQUENCE [LARGE SCALE GENOMIC DNA]</scope>
    <source>
        <strain evidence="3">CRIB-30</strain>
    </source>
</reference>
<evidence type="ECO:0000313" key="3">
    <source>
        <dbReference type="Proteomes" id="UP000220251"/>
    </source>
</evidence>
<dbReference type="InterPro" id="IPR050519">
    <property type="entry name" value="Glycosyltransf_28_UgtP"/>
</dbReference>
<dbReference type="Pfam" id="PF04101">
    <property type="entry name" value="Glyco_tran_28_C"/>
    <property type="match status" value="1"/>
</dbReference>
<evidence type="ECO:0000313" key="2">
    <source>
        <dbReference type="EMBL" id="CRX39231.1"/>
    </source>
</evidence>